<dbReference type="Proteomes" id="UP001501442">
    <property type="component" value="Unassembled WGS sequence"/>
</dbReference>
<organism evidence="3 4">
    <name type="scientific">Actinoallomurus vinaceus</name>
    <dbReference type="NCBI Taxonomy" id="1080074"/>
    <lineage>
        <taxon>Bacteria</taxon>
        <taxon>Bacillati</taxon>
        <taxon>Actinomycetota</taxon>
        <taxon>Actinomycetes</taxon>
        <taxon>Streptosporangiales</taxon>
        <taxon>Thermomonosporaceae</taxon>
        <taxon>Actinoallomurus</taxon>
    </lineage>
</organism>
<gene>
    <name evidence="3" type="ORF">GCM10023196_103230</name>
</gene>
<proteinExistence type="predicted"/>
<accession>A0ABP8UWN5</accession>
<feature type="chain" id="PRO_5045825446" description="CBM2 domain-containing protein" evidence="2">
    <location>
        <begin position="24"/>
        <end position="288"/>
    </location>
</feature>
<feature type="region of interest" description="Disordered" evidence="1">
    <location>
        <begin position="21"/>
        <end position="170"/>
    </location>
</feature>
<feature type="signal peptide" evidence="2">
    <location>
        <begin position="1"/>
        <end position="23"/>
    </location>
</feature>
<comment type="caution">
    <text evidence="3">The sequence shown here is derived from an EMBL/GenBank/DDBJ whole genome shotgun (WGS) entry which is preliminary data.</text>
</comment>
<evidence type="ECO:0000256" key="1">
    <source>
        <dbReference type="SAM" id="MobiDB-lite"/>
    </source>
</evidence>
<feature type="compositionally biased region" description="Polar residues" evidence="1">
    <location>
        <begin position="89"/>
        <end position="99"/>
    </location>
</feature>
<evidence type="ECO:0000313" key="4">
    <source>
        <dbReference type="Proteomes" id="UP001501442"/>
    </source>
</evidence>
<evidence type="ECO:0008006" key="5">
    <source>
        <dbReference type="Google" id="ProtNLM"/>
    </source>
</evidence>
<evidence type="ECO:0000313" key="3">
    <source>
        <dbReference type="EMBL" id="GAA4639879.1"/>
    </source>
</evidence>
<dbReference type="EMBL" id="BAABHK010000029">
    <property type="protein sequence ID" value="GAA4639879.1"/>
    <property type="molecule type" value="Genomic_DNA"/>
</dbReference>
<reference evidence="4" key="1">
    <citation type="journal article" date="2019" name="Int. J. Syst. Evol. Microbiol.">
        <title>The Global Catalogue of Microorganisms (GCM) 10K type strain sequencing project: providing services to taxonomists for standard genome sequencing and annotation.</title>
        <authorList>
            <consortium name="The Broad Institute Genomics Platform"/>
            <consortium name="The Broad Institute Genome Sequencing Center for Infectious Disease"/>
            <person name="Wu L."/>
            <person name="Ma J."/>
        </authorList>
    </citation>
    <scope>NUCLEOTIDE SEQUENCE [LARGE SCALE GENOMIC DNA]</scope>
    <source>
        <strain evidence="4">JCM 17939</strain>
    </source>
</reference>
<sequence length="288" mass="30289">MRTFAITALFGTGLLGLAPQAQAASHARPGNPQPLPARPAAENAAHARKADPHAIRPAAQNPAQAPAAQARPAAHARLAAHAGKADPQPSRSAAQNAGNSRAVDAQTGKPAVRNDVRVQTEDPQAGRPAAQHLVHVRPVHAEPDRPQNPVHGRPRDPGPQPQPSDRPSYAMHMTGQAQHWEVSPGELETVRWTLTNTGNRPLDHVMLVAAIPAGWGVREGQGCTRHSEYLGCDLGSLEPGRSSAILVPMVAQGRPGSVRLAAWSRATAGSLTIPGPTTSFRVEVTGRK</sequence>
<keyword evidence="2" id="KW-0732">Signal</keyword>
<name>A0ABP8UWN5_9ACTN</name>
<protein>
    <recommendedName>
        <fullName evidence="5">CBM2 domain-containing protein</fullName>
    </recommendedName>
</protein>
<dbReference type="RefSeq" id="WP_345443456.1">
    <property type="nucleotide sequence ID" value="NZ_BAABHK010000029.1"/>
</dbReference>
<evidence type="ECO:0000256" key="2">
    <source>
        <dbReference type="SAM" id="SignalP"/>
    </source>
</evidence>
<feature type="compositionally biased region" description="Low complexity" evidence="1">
    <location>
        <begin position="55"/>
        <end position="82"/>
    </location>
</feature>
<keyword evidence="4" id="KW-1185">Reference proteome</keyword>